<reference evidence="3 4" key="1">
    <citation type="submission" date="2019-12" db="EMBL/GenBank/DDBJ databases">
        <title>Comparative genomics gives insights into the taxonomy of the Azoarcus-Aromatoleum group and reveals separate origins of nif in the plant-associated Azoarcus and non-plant-associated Aromatoleum sub-groups.</title>
        <authorList>
            <person name="Lafos M."/>
            <person name="Maluk M."/>
            <person name="Batista M."/>
            <person name="Junghare M."/>
            <person name="Carmona M."/>
            <person name="Faoro H."/>
            <person name="Cruz L.M."/>
            <person name="Battistoni F."/>
            <person name="De Souza E."/>
            <person name="Pedrosa F."/>
            <person name="Chen W.-M."/>
            <person name="Poole P.S."/>
            <person name="Dixon R.A."/>
            <person name="James E.K."/>
        </authorList>
    </citation>
    <scope>NUCLEOTIDE SEQUENCE [LARGE SCALE GENOMIC DNA]</scope>
    <source>
        <strain evidence="3 4">PbN1</strain>
    </source>
</reference>
<sequence length="231" mass="25202">MTILTRKNLIDGSFRGSLDMPSHLSRSDADLDRSLDEILQARPDGAIWVFAYGSLIWNPLLAFAEQCTATLDGWHRSFCVRSISGRGRLEWPGRVLALEPDGQVQGVALRLNDDQAAAELRLLWTREMGSGVYRPLWSQVTLGDGREVAAIVFVVNPEQPLYEPDATVATVARIVVEAAGVFGRNADYLHALDAALADRGLRDPYIDAIVCALTRGKDGTPQPAQIAPPPV</sequence>
<dbReference type="PANTHER" id="PTHR12192">
    <property type="entry name" value="CATION TRANSPORT PROTEIN CHAC-RELATED"/>
    <property type="match status" value="1"/>
</dbReference>
<dbReference type="InterPro" id="IPR036568">
    <property type="entry name" value="GGCT-like_sf"/>
</dbReference>
<dbReference type="PANTHER" id="PTHR12192:SF2">
    <property type="entry name" value="GLUTATHIONE-SPECIFIC GAMMA-GLUTAMYLCYCLOTRANSFERASE 2"/>
    <property type="match status" value="1"/>
</dbReference>
<name>A0ABX1NZY0_9RHOO</name>
<evidence type="ECO:0000313" key="4">
    <source>
        <dbReference type="Proteomes" id="UP000633943"/>
    </source>
</evidence>
<accession>A0ABX1NZY0</accession>
<dbReference type="CDD" id="cd06661">
    <property type="entry name" value="GGCT_like"/>
    <property type="match status" value="1"/>
</dbReference>
<gene>
    <name evidence="3" type="ORF">GPA24_19090</name>
</gene>
<evidence type="ECO:0000256" key="2">
    <source>
        <dbReference type="ARBA" id="ARBA00023239"/>
    </source>
</evidence>
<dbReference type="Proteomes" id="UP000633943">
    <property type="component" value="Unassembled WGS sequence"/>
</dbReference>
<dbReference type="InterPro" id="IPR006840">
    <property type="entry name" value="ChaC"/>
</dbReference>
<protein>
    <recommendedName>
        <fullName evidence="1">glutathione-specific gamma-glutamylcyclotransferase</fullName>
        <ecNumber evidence="1">4.3.2.7</ecNumber>
    </recommendedName>
</protein>
<comment type="caution">
    <text evidence="3">The sequence shown here is derived from an EMBL/GenBank/DDBJ whole genome shotgun (WGS) entry which is preliminary data.</text>
</comment>
<dbReference type="InterPro" id="IPR013024">
    <property type="entry name" value="GGCT-like"/>
</dbReference>
<dbReference type="Pfam" id="PF04752">
    <property type="entry name" value="ChaC"/>
    <property type="match status" value="1"/>
</dbReference>
<dbReference type="EMBL" id="WTVP01000092">
    <property type="protein sequence ID" value="NMG17599.1"/>
    <property type="molecule type" value="Genomic_DNA"/>
</dbReference>
<dbReference type="RefSeq" id="WP_169204101.1">
    <property type="nucleotide sequence ID" value="NZ_CP059467.1"/>
</dbReference>
<dbReference type="EC" id="4.3.2.7" evidence="1"/>
<keyword evidence="2" id="KW-0456">Lyase</keyword>
<evidence type="ECO:0000313" key="3">
    <source>
        <dbReference type="EMBL" id="NMG17599.1"/>
    </source>
</evidence>
<dbReference type="SUPFAM" id="SSF110857">
    <property type="entry name" value="Gamma-glutamyl cyclotransferase-like"/>
    <property type="match status" value="1"/>
</dbReference>
<dbReference type="Gene3D" id="3.10.490.10">
    <property type="entry name" value="Gamma-glutamyl cyclotransferase-like"/>
    <property type="match status" value="1"/>
</dbReference>
<organism evidence="3 4">
    <name type="scientific">Aromatoleum bremense</name>
    <dbReference type="NCBI Taxonomy" id="76115"/>
    <lineage>
        <taxon>Bacteria</taxon>
        <taxon>Pseudomonadati</taxon>
        <taxon>Pseudomonadota</taxon>
        <taxon>Betaproteobacteria</taxon>
        <taxon>Rhodocyclales</taxon>
        <taxon>Rhodocyclaceae</taxon>
        <taxon>Aromatoleum</taxon>
    </lineage>
</organism>
<evidence type="ECO:0000256" key="1">
    <source>
        <dbReference type="ARBA" id="ARBA00012344"/>
    </source>
</evidence>
<keyword evidence="4" id="KW-1185">Reference proteome</keyword>
<proteinExistence type="predicted"/>